<dbReference type="EMBL" id="JAWDEY010000035">
    <property type="protein sequence ID" value="KAK6588099.1"/>
    <property type="molecule type" value="Genomic_DNA"/>
</dbReference>
<keyword evidence="3" id="KW-1185">Reference proteome</keyword>
<name>A0AAV9XUZ9_9CRYT</name>
<feature type="region of interest" description="Disordered" evidence="1">
    <location>
        <begin position="344"/>
        <end position="377"/>
    </location>
</feature>
<proteinExistence type="predicted"/>
<dbReference type="AlphaFoldDB" id="A0AAV9XUZ9"/>
<dbReference type="Proteomes" id="UP001311799">
    <property type="component" value="Unassembled WGS sequence"/>
</dbReference>
<evidence type="ECO:0000256" key="1">
    <source>
        <dbReference type="SAM" id="MobiDB-lite"/>
    </source>
</evidence>
<evidence type="ECO:0000313" key="3">
    <source>
        <dbReference type="Proteomes" id="UP001311799"/>
    </source>
</evidence>
<dbReference type="InterPro" id="IPR029063">
    <property type="entry name" value="SAM-dependent_MTases_sf"/>
</dbReference>
<accession>A0AAV9XUZ9</accession>
<protein>
    <recommendedName>
        <fullName evidence="4">DOT1 domain-containing protein</fullName>
    </recommendedName>
</protein>
<sequence length="445" mass="50872">MSTLNLSSKINVKVNDTYINKCCNKTKCLCVSFLWKGVNVNLGSSDEGMYGETREKSLRTVFKIMSKYGLDEHSILFDIGSGRGAPNIVASFQNQIFSSIGIELDKNPYYLSLSNVMHTLENCENSIKTENSKVNLKNNTKETGNEPDLIYPKNRIGFIRGDATTLNSFEPVTHIYSFDAAMPVWMVKRFVDLFNKSRTTYCYLSYRKDLIEVLDLDGIRVHGISTQMMGSGEGRMCWLYLKNNWKEIRKFSMNNISNTFNIKQINSEPKNLKLSKVTSLYKIVEITTLSIATQKSLISDSLNEWFNNRKSRRECISERRAMNQWHKELKQSYISKRLSKEKESSTQLTLEDMGISVESKTHAPNTSCQKDRNDENNCSKNLRLNIKKKPLKDGRHRNPGDQINADGKEVISNTLDKVVTKTINVVGQSSLTKKVYKSKQSNMKE</sequence>
<dbReference type="SUPFAM" id="SSF53335">
    <property type="entry name" value="S-adenosyl-L-methionine-dependent methyltransferases"/>
    <property type="match status" value="1"/>
</dbReference>
<reference evidence="2 3" key="1">
    <citation type="submission" date="2023-10" db="EMBL/GenBank/DDBJ databases">
        <title>Comparative genomics analysis reveals potential genetic determinants of host preference in Cryptosporidium xiaoi.</title>
        <authorList>
            <person name="Xiao L."/>
            <person name="Li J."/>
        </authorList>
    </citation>
    <scope>NUCLEOTIDE SEQUENCE [LARGE SCALE GENOMIC DNA]</scope>
    <source>
        <strain evidence="2 3">52996</strain>
    </source>
</reference>
<dbReference type="Gene3D" id="3.40.50.150">
    <property type="entry name" value="Vaccinia Virus protein VP39"/>
    <property type="match status" value="1"/>
</dbReference>
<comment type="caution">
    <text evidence="2">The sequence shown here is derived from an EMBL/GenBank/DDBJ whole genome shotgun (WGS) entry which is preliminary data.</text>
</comment>
<organism evidence="2 3">
    <name type="scientific">Cryptosporidium xiaoi</name>
    <dbReference type="NCBI Taxonomy" id="659607"/>
    <lineage>
        <taxon>Eukaryota</taxon>
        <taxon>Sar</taxon>
        <taxon>Alveolata</taxon>
        <taxon>Apicomplexa</taxon>
        <taxon>Conoidasida</taxon>
        <taxon>Coccidia</taxon>
        <taxon>Eucoccidiorida</taxon>
        <taxon>Eimeriorina</taxon>
        <taxon>Cryptosporidiidae</taxon>
        <taxon>Cryptosporidium</taxon>
    </lineage>
</organism>
<gene>
    <name evidence="2" type="ORF">RS030_7978</name>
</gene>
<evidence type="ECO:0008006" key="4">
    <source>
        <dbReference type="Google" id="ProtNLM"/>
    </source>
</evidence>
<evidence type="ECO:0000313" key="2">
    <source>
        <dbReference type="EMBL" id="KAK6588099.1"/>
    </source>
</evidence>